<dbReference type="PANTHER" id="PTHR10340:SF34">
    <property type="entry name" value="SPHINGOMYELIN PHOSPHODIESTERASE"/>
    <property type="match status" value="1"/>
</dbReference>
<keyword evidence="2" id="KW-0325">Glycoprotein</keyword>
<evidence type="ECO:0000313" key="4">
    <source>
        <dbReference type="Proteomes" id="UP000214365"/>
    </source>
</evidence>
<name>A0A1Q5QBZ7_TALAT</name>
<comment type="caution">
    <text evidence="3">The sequence shown here is derived from an EMBL/GenBank/DDBJ whole genome shotgun (WGS) entry which is preliminary data.</text>
</comment>
<dbReference type="EMBL" id="LFMY01000002">
    <property type="protein sequence ID" value="OKL63289.1"/>
    <property type="molecule type" value="Genomic_DNA"/>
</dbReference>
<dbReference type="Proteomes" id="UP000214365">
    <property type="component" value="Unassembled WGS sequence"/>
</dbReference>
<dbReference type="SUPFAM" id="SSF56300">
    <property type="entry name" value="Metallo-dependent phosphatases"/>
    <property type="match status" value="1"/>
</dbReference>
<reference evidence="3 4" key="1">
    <citation type="submission" date="2015-06" db="EMBL/GenBank/DDBJ databases">
        <title>Talaromyces atroroseus IBT 11181 draft genome.</title>
        <authorList>
            <person name="Rasmussen K.B."/>
            <person name="Rasmussen S."/>
            <person name="Petersen B."/>
            <person name="Sicheritz-Ponten T."/>
            <person name="Mortensen U.H."/>
            <person name="Thrane U."/>
        </authorList>
    </citation>
    <scope>NUCLEOTIDE SEQUENCE [LARGE SCALE GENOMIC DNA]</scope>
    <source>
        <strain evidence="3 4">IBT 11181</strain>
    </source>
</reference>
<evidence type="ECO:0000313" key="3">
    <source>
        <dbReference type="EMBL" id="OKL63289.1"/>
    </source>
</evidence>
<dbReference type="InterPro" id="IPR029052">
    <property type="entry name" value="Metallo-depent_PP-like"/>
</dbReference>
<evidence type="ECO:0000256" key="1">
    <source>
        <dbReference type="ARBA" id="ARBA00022801"/>
    </source>
</evidence>
<accession>A0A1Q5QBZ7</accession>
<keyword evidence="4" id="KW-1185">Reference proteome</keyword>
<proteinExistence type="predicted"/>
<dbReference type="AlphaFoldDB" id="A0A1Q5QBZ7"/>
<gene>
    <name evidence="3" type="ORF">UA08_01869</name>
</gene>
<protein>
    <recommendedName>
        <fullName evidence="5">Calcineurin-like phosphoesterase domain-containing protein</fullName>
    </recommendedName>
</protein>
<evidence type="ECO:0008006" key="5">
    <source>
        <dbReference type="Google" id="ProtNLM"/>
    </source>
</evidence>
<keyword evidence="1" id="KW-0378">Hydrolase</keyword>
<organism evidence="3 4">
    <name type="scientific">Talaromyces atroroseus</name>
    <dbReference type="NCBI Taxonomy" id="1441469"/>
    <lineage>
        <taxon>Eukaryota</taxon>
        <taxon>Fungi</taxon>
        <taxon>Dikarya</taxon>
        <taxon>Ascomycota</taxon>
        <taxon>Pezizomycotina</taxon>
        <taxon>Eurotiomycetes</taxon>
        <taxon>Eurotiomycetidae</taxon>
        <taxon>Eurotiales</taxon>
        <taxon>Trichocomaceae</taxon>
        <taxon>Talaromyces</taxon>
        <taxon>Talaromyces sect. Trachyspermi</taxon>
    </lineage>
</organism>
<dbReference type="OrthoDB" id="282973at2759"/>
<evidence type="ECO:0000256" key="2">
    <source>
        <dbReference type="ARBA" id="ARBA00023180"/>
    </source>
</evidence>
<dbReference type="STRING" id="1441469.A0A1Q5QBZ7"/>
<dbReference type="GO" id="GO:0008081">
    <property type="term" value="F:phosphoric diester hydrolase activity"/>
    <property type="evidence" value="ECO:0007669"/>
    <property type="project" value="TreeGrafter"/>
</dbReference>
<sequence length="354" mass="38685">MTVGSFTSDWFCLTIFGLCDYPAVTPYTVPFPSPKTNKTRPAVSGETPIQIVHFSDVHVDLSYEVGANYNCSDNICCRAYTAAQGLGNTSYPAGPWGNHNCDAPFDLEKSLYAAIQEIVPNAALTLFTGDVRILKMTNLTLVYGVVGNHDINPINSFPPSDINTTISSQYTYDALSALWTTWIGSTAAATAATNPGAYSVVYPGGNLRIISLNTMMYYKDNFWLFEATMETDPSGQLAWLVDEFQAAEDAGHTHKDEFQIAYSKYTDQTADTAVGVLYIAPALTPTSGNPAFRVYDVDPVTFAVLDMTEYITNMSTSTYQTDGPVWEKYYTVKEAYGPLMTPPSTSRTDPGLLA</sequence>
<dbReference type="GeneID" id="31001624"/>
<dbReference type="RefSeq" id="XP_020123410.1">
    <property type="nucleotide sequence ID" value="XM_020261581.1"/>
</dbReference>
<dbReference type="PANTHER" id="PTHR10340">
    <property type="entry name" value="SPHINGOMYELIN PHOSPHODIESTERASE"/>
    <property type="match status" value="1"/>
</dbReference>